<dbReference type="Proteomes" id="UP000829291">
    <property type="component" value="Chromosome 5"/>
</dbReference>
<dbReference type="Gene3D" id="3.30.60.190">
    <property type="match status" value="1"/>
</dbReference>
<dbReference type="InterPro" id="IPR048371">
    <property type="entry name" value="ZNHIT3_C"/>
</dbReference>
<dbReference type="InterPro" id="IPR007529">
    <property type="entry name" value="Znf_HIT"/>
</dbReference>
<sequence length="135" mass="15101">MTTCELCGKEIAPYKCPTCRIRYCSADCFKVHKSVPCTSQIPEPDEIKAERIEPLYRFPTEDTVSVEKLAALRQCTELKNCLNNPHVRAIMKGILDADDPTEAVAQAMTEPIFVELADACLRVVEPQDEVPFPNS</sequence>
<keyword evidence="1" id="KW-0862">Zinc</keyword>
<feature type="domain" description="HIT-type" evidence="2">
    <location>
        <begin position="4"/>
        <end position="37"/>
    </location>
</feature>
<keyword evidence="1" id="KW-0863">Zinc-finger</keyword>
<organism evidence="4">
    <name type="scientific">Neodiprion lecontei</name>
    <name type="common">Redheaded pine sawfly</name>
    <dbReference type="NCBI Taxonomy" id="441921"/>
    <lineage>
        <taxon>Eukaryota</taxon>
        <taxon>Metazoa</taxon>
        <taxon>Ecdysozoa</taxon>
        <taxon>Arthropoda</taxon>
        <taxon>Hexapoda</taxon>
        <taxon>Insecta</taxon>
        <taxon>Pterygota</taxon>
        <taxon>Neoptera</taxon>
        <taxon>Endopterygota</taxon>
        <taxon>Hymenoptera</taxon>
        <taxon>Tenthredinoidea</taxon>
        <taxon>Diprionidae</taxon>
        <taxon>Diprioninae</taxon>
        <taxon>Neodiprion</taxon>
    </lineage>
</organism>
<dbReference type="RefSeq" id="XP_015523887.2">
    <property type="nucleotide sequence ID" value="XM_015668401.2"/>
</dbReference>
<dbReference type="GO" id="GO:0008270">
    <property type="term" value="F:zinc ion binding"/>
    <property type="evidence" value="ECO:0007669"/>
    <property type="project" value="UniProtKB-UniRule"/>
</dbReference>
<dbReference type="GeneID" id="107227294"/>
<dbReference type="AlphaFoldDB" id="A0A6J0CBE3"/>
<evidence type="ECO:0000256" key="1">
    <source>
        <dbReference type="PROSITE-ProRule" id="PRU00453"/>
    </source>
</evidence>
<dbReference type="KEGG" id="nlo:107227294"/>
<accession>A0A6J0CBE3</accession>
<evidence type="ECO:0000259" key="2">
    <source>
        <dbReference type="PROSITE" id="PS51083"/>
    </source>
</evidence>
<keyword evidence="3" id="KW-1185">Reference proteome</keyword>
<evidence type="ECO:0000313" key="4">
    <source>
        <dbReference type="RefSeq" id="XP_015523887.2"/>
    </source>
</evidence>
<dbReference type="InParanoid" id="A0A6J0CBE3"/>
<keyword evidence="1" id="KW-0479">Metal-binding</keyword>
<dbReference type="SUPFAM" id="SSF144232">
    <property type="entry name" value="HIT/MYND zinc finger-like"/>
    <property type="match status" value="1"/>
</dbReference>
<protein>
    <submittedName>
        <fullName evidence="4">Zinc finger HIT domain-containing protein 3</fullName>
    </submittedName>
</protein>
<reference evidence="4" key="1">
    <citation type="submission" date="2025-08" db="UniProtKB">
        <authorList>
            <consortium name="RefSeq"/>
        </authorList>
    </citation>
    <scope>IDENTIFICATION</scope>
    <source>
        <tissue evidence="4">Thorax and Abdomen</tissue>
    </source>
</reference>
<dbReference type="Pfam" id="PF21373">
    <property type="entry name" value="ZNHIT3_C"/>
    <property type="match status" value="1"/>
</dbReference>
<dbReference type="PROSITE" id="PS51083">
    <property type="entry name" value="ZF_HIT"/>
    <property type="match status" value="1"/>
</dbReference>
<evidence type="ECO:0000313" key="3">
    <source>
        <dbReference type="Proteomes" id="UP000829291"/>
    </source>
</evidence>
<name>A0A6J0CBE3_NEOLC</name>
<dbReference type="FunCoup" id="A0A6J0CBE3">
    <property type="interactions" value="951"/>
</dbReference>
<dbReference type="Pfam" id="PF04438">
    <property type="entry name" value="zf-HIT"/>
    <property type="match status" value="1"/>
</dbReference>
<dbReference type="OrthoDB" id="18412at2759"/>
<proteinExistence type="predicted"/>
<dbReference type="CDD" id="cd23024">
    <property type="entry name" value="zf-HIT_ZNHIT2-3"/>
    <property type="match status" value="1"/>
</dbReference>
<gene>
    <name evidence="4" type="primary">LOC107227294</name>
</gene>